<evidence type="ECO:0000313" key="1">
    <source>
        <dbReference type="EMBL" id="SUQ25924.1"/>
    </source>
</evidence>
<dbReference type="RefSeq" id="WP_258285932.1">
    <property type="nucleotide sequence ID" value="NZ_UHJL01000005.1"/>
</dbReference>
<organism evidence="1 2">
    <name type="scientific">Fibrobacter succinogenes</name>
    <name type="common">Bacteroides succinogenes</name>
    <dbReference type="NCBI Taxonomy" id="833"/>
    <lineage>
        <taxon>Bacteria</taxon>
        <taxon>Pseudomonadati</taxon>
        <taxon>Fibrobacterota</taxon>
        <taxon>Fibrobacteria</taxon>
        <taxon>Fibrobacterales</taxon>
        <taxon>Fibrobacteraceae</taxon>
        <taxon>Fibrobacter</taxon>
    </lineage>
</organism>
<evidence type="ECO:0000313" key="2">
    <source>
        <dbReference type="Proteomes" id="UP000255423"/>
    </source>
</evidence>
<dbReference type="Proteomes" id="UP000255423">
    <property type="component" value="Unassembled WGS sequence"/>
</dbReference>
<reference evidence="1 2" key="1">
    <citation type="submission" date="2017-08" db="EMBL/GenBank/DDBJ databases">
        <authorList>
            <person name="de Groot N.N."/>
        </authorList>
    </citation>
    <scope>NUCLEOTIDE SEQUENCE [LARGE SCALE GENOMIC DNA]</scope>
    <source>
        <strain evidence="1 2">HM2</strain>
    </source>
</reference>
<gene>
    <name evidence="1" type="ORF">SAMN05661053_2726</name>
</gene>
<dbReference type="AlphaFoldDB" id="A0A380S8S3"/>
<name>A0A380S8S3_FIBSU</name>
<dbReference type="EMBL" id="UHJL01000005">
    <property type="protein sequence ID" value="SUQ25924.1"/>
    <property type="molecule type" value="Genomic_DNA"/>
</dbReference>
<sequence length="78" mass="8404">MHLKRDKFDEMYDAVIAESFLKGKEAGIAESKAKGKAEGKSEGKTEGHADAISVMQAMGLPPEKIAEAKARLEALKSK</sequence>
<proteinExistence type="predicted"/>
<accession>A0A380S8S3</accession>
<protein>
    <submittedName>
        <fullName evidence="1">Uncharacterized protein</fullName>
    </submittedName>
</protein>